<evidence type="ECO:0000259" key="3">
    <source>
        <dbReference type="Pfam" id="PF02894"/>
    </source>
</evidence>
<accession>A0A0C1V986</accession>
<dbReference type="Pfam" id="PF01408">
    <property type="entry name" value="GFO_IDH_MocA"/>
    <property type="match status" value="1"/>
</dbReference>
<evidence type="ECO:0000313" key="4">
    <source>
        <dbReference type="EMBL" id="NEV69162.1"/>
    </source>
</evidence>
<dbReference type="InterPro" id="IPR000683">
    <property type="entry name" value="Gfo/Idh/MocA-like_OxRdtase_N"/>
</dbReference>
<reference evidence="4" key="1">
    <citation type="submission" date="2014-11" db="EMBL/GenBank/DDBJ databases">
        <authorList>
            <person name="Malar M.C."/>
            <person name="Sen D."/>
            <person name="Tripathy S."/>
        </authorList>
    </citation>
    <scope>NUCLEOTIDE SEQUENCE</scope>
    <source>
        <strain evidence="4">BDU141951</strain>
    </source>
</reference>
<name>A0A0C1V986_9CYAN</name>
<feature type="domain" description="Gfo/Idh/MocA-like oxidoreductase C-terminal" evidence="3">
    <location>
        <begin position="150"/>
        <end position="335"/>
    </location>
</feature>
<dbReference type="Gene3D" id="3.30.360.10">
    <property type="entry name" value="Dihydrodipicolinate Reductase, domain 2"/>
    <property type="match status" value="1"/>
</dbReference>
<feature type="domain" description="Gfo/Idh/MocA-like oxidoreductase N-terminal" evidence="2">
    <location>
        <begin position="13"/>
        <end position="131"/>
    </location>
</feature>
<evidence type="ECO:0000256" key="1">
    <source>
        <dbReference type="ARBA" id="ARBA00010928"/>
    </source>
</evidence>
<reference evidence="4" key="3">
    <citation type="submission" date="2020-02" db="EMBL/GenBank/DDBJ databases">
        <authorList>
            <person name="Sarangi A.N."/>
            <person name="Ghosh S."/>
            <person name="Mukherjee M."/>
            <person name="Tripathy S."/>
        </authorList>
    </citation>
    <scope>NUCLEOTIDE SEQUENCE</scope>
    <source>
        <strain evidence="4">BDU141951</strain>
    </source>
</reference>
<dbReference type="InterPro" id="IPR004104">
    <property type="entry name" value="Gfo/Idh/MocA-like_OxRdtase_C"/>
</dbReference>
<dbReference type="SUPFAM" id="SSF51735">
    <property type="entry name" value="NAD(P)-binding Rossmann-fold domains"/>
    <property type="match status" value="1"/>
</dbReference>
<proteinExistence type="inferred from homology"/>
<dbReference type="SUPFAM" id="SSF55347">
    <property type="entry name" value="Glyceraldehyde-3-phosphate dehydrogenase-like, C-terminal domain"/>
    <property type="match status" value="1"/>
</dbReference>
<evidence type="ECO:0000259" key="2">
    <source>
        <dbReference type="Pfam" id="PF01408"/>
    </source>
</evidence>
<dbReference type="Pfam" id="PF02894">
    <property type="entry name" value="GFO_IDH_MocA_C"/>
    <property type="match status" value="1"/>
</dbReference>
<dbReference type="AlphaFoldDB" id="A0A0C1V986"/>
<reference evidence="4" key="2">
    <citation type="journal article" date="2015" name="Genome Announc.">
        <title>Draft Genome Sequence of Filamentous Marine Cyanobacterium Lyngbya confervoides Strain BDU141951.</title>
        <authorList>
            <person name="Chandrababunaidu M.M."/>
            <person name="Sen D."/>
            <person name="Tripathy S."/>
        </authorList>
    </citation>
    <scope>NUCLEOTIDE SEQUENCE</scope>
    <source>
        <strain evidence="4">BDU141951</strain>
    </source>
</reference>
<protein>
    <submittedName>
        <fullName evidence="4">Gfo/Idh/MocA family oxidoreductase</fullName>
    </submittedName>
</protein>
<dbReference type="InterPro" id="IPR036291">
    <property type="entry name" value="NAD(P)-bd_dom_sf"/>
</dbReference>
<dbReference type="InterPro" id="IPR051450">
    <property type="entry name" value="Gfo/Idh/MocA_Oxidoreductases"/>
</dbReference>
<dbReference type="PANTHER" id="PTHR43377:SF10">
    <property type="entry name" value="BILIVERDIN REDUCTASE"/>
    <property type="match status" value="1"/>
</dbReference>
<sequence length="347" mass="37690">MTLGSFANLGRSLRVGIVGTGFAAKARATAIAAESRAEVLAVTGHHPDKTHTFASTHEIPQVFDTWQTLVQQPELDGVFICNINRDHSAVAKAALEAGKFVVVEYPLALSDLEALALIDLAKQRQQFIHIEHIELLGGLHQAMLAHLPQIGIPRYVRYCTAVPQRPTPQKWTYNTEQFGFPLTGALSRINRLTNLFGAVASVTCQIQSAPATSDDSGYYRQLRCLAQFQFHSGVMAELLYAKGEATWRSQRWMEVEGDQGAIVFDGDQGMLLTDEQETTIELGKRRGLFARDTAAVLDALIDGTPLYVTPQESLYALQVAAAAETAAQNGTPVQVTAPYPGATLTPG</sequence>
<organism evidence="4">
    <name type="scientific">Lyngbya confervoides BDU141951</name>
    <dbReference type="NCBI Taxonomy" id="1574623"/>
    <lineage>
        <taxon>Bacteria</taxon>
        <taxon>Bacillati</taxon>
        <taxon>Cyanobacteriota</taxon>
        <taxon>Cyanophyceae</taxon>
        <taxon>Oscillatoriophycideae</taxon>
        <taxon>Oscillatoriales</taxon>
        <taxon>Microcoleaceae</taxon>
        <taxon>Lyngbya</taxon>
    </lineage>
</organism>
<comment type="caution">
    <text evidence="4">The sequence shown here is derived from an EMBL/GenBank/DDBJ whole genome shotgun (WGS) entry which is preliminary data.</text>
</comment>
<dbReference type="GO" id="GO:0000166">
    <property type="term" value="F:nucleotide binding"/>
    <property type="evidence" value="ECO:0007669"/>
    <property type="project" value="InterPro"/>
</dbReference>
<comment type="similarity">
    <text evidence="1">Belongs to the Gfo/Idh/MocA family.</text>
</comment>
<dbReference type="Gene3D" id="3.40.50.720">
    <property type="entry name" value="NAD(P)-binding Rossmann-like Domain"/>
    <property type="match status" value="1"/>
</dbReference>
<gene>
    <name evidence="4" type="ORF">QQ91_018840</name>
</gene>
<dbReference type="PANTHER" id="PTHR43377">
    <property type="entry name" value="BILIVERDIN REDUCTASE A"/>
    <property type="match status" value="1"/>
</dbReference>
<dbReference type="EMBL" id="JTHE02000003">
    <property type="protein sequence ID" value="NEV69162.1"/>
    <property type="molecule type" value="Genomic_DNA"/>
</dbReference>